<comment type="caution">
    <text evidence="1">The sequence shown here is derived from an EMBL/GenBank/DDBJ whole genome shotgun (WGS) entry which is preliminary data.</text>
</comment>
<accession>A0ACC3AHM7</accession>
<dbReference type="EMBL" id="JAPDRQ010000013">
    <property type="protein sequence ID" value="KAJ9662753.1"/>
    <property type="molecule type" value="Genomic_DNA"/>
</dbReference>
<protein>
    <submittedName>
        <fullName evidence="1">Uncharacterized protein</fullName>
    </submittedName>
</protein>
<keyword evidence="2" id="KW-1185">Reference proteome</keyword>
<gene>
    <name evidence="1" type="ORF">H2198_001202</name>
</gene>
<proteinExistence type="predicted"/>
<name>A0ACC3AHM7_9EURO</name>
<sequence>MSNGPSTIPYVEHRYRPASVPTTPAQNLCSYWPTPTTESRVNDSHFPYHGQHTGSGRSPKRERITAPVQGLGLHVKTEPMNPGRGFSSIHPAQQYRQRQAQPNSANPPQKVASSPGPLGTPYSVHAATFAQTPTNLHTPPSAEQLARFPSVASTPFVHPQPSTMPQRRMSSQGQRPVMGPPETPSRGVIPQSPSLFPNIQFSPDLFSQQMMDPSSAPIYPQQRLFWDPATATPLQSTPQQFHTPSAFPDDFTASFTSTSTIMPQNFVTTPQEVPYDLPTIPQSMNVSFMDGSTFPAPFQTSPRLAPPQPDNPTLFLSSPARRFGGEPQNNSVNAKKPMPKLPAYHHQIQETKREKELARRKSRTFKRSRDEDLVMKSVKRALSPDKSYRPPLQRSQTHAGVQSGGRRSTIADNVSVDSTGSRSIRAGRSSPLCQVRDLTRKSSASASLRSRSSVTLAIDENGVARTIMNAVPEDEDMDIDEGDQTDQLTSEDENDDQMFYSFSGDPYSITDSHSLSALSHGDAREELRLQAQLAMGPEKLARISKAPSRIDPRLWDQDPQRTIRRARTDTLATAATDTTNGGNAQQALRAIMQDRSRSASSHASTSNSHSSMQFHSSPPMQPGQLHGFGGYKGYNASPTTITDPELDHGLTTPSTGTDAESLGSNGATRCVCNSASPDGNIMIQW</sequence>
<evidence type="ECO:0000313" key="2">
    <source>
        <dbReference type="Proteomes" id="UP001172386"/>
    </source>
</evidence>
<evidence type="ECO:0000313" key="1">
    <source>
        <dbReference type="EMBL" id="KAJ9662753.1"/>
    </source>
</evidence>
<dbReference type="Proteomes" id="UP001172386">
    <property type="component" value="Unassembled WGS sequence"/>
</dbReference>
<reference evidence="1" key="1">
    <citation type="submission" date="2022-10" db="EMBL/GenBank/DDBJ databases">
        <title>Culturing micro-colonial fungi from biological soil crusts in the Mojave desert and describing Neophaeococcomyces mojavensis, and introducing the new genera and species Taxawa tesnikishii.</title>
        <authorList>
            <person name="Kurbessoian T."/>
            <person name="Stajich J.E."/>
        </authorList>
    </citation>
    <scope>NUCLEOTIDE SEQUENCE</scope>
    <source>
        <strain evidence="1">JES_112</strain>
    </source>
</reference>
<organism evidence="1 2">
    <name type="scientific">Neophaeococcomyces mojaviensis</name>
    <dbReference type="NCBI Taxonomy" id="3383035"/>
    <lineage>
        <taxon>Eukaryota</taxon>
        <taxon>Fungi</taxon>
        <taxon>Dikarya</taxon>
        <taxon>Ascomycota</taxon>
        <taxon>Pezizomycotina</taxon>
        <taxon>Eurotiomycetes</taxon>
        <taxon>Chaetothyriomycetidae</taxon>
        <taxon>Chaetothyriales</taxon>
        <taxon>Chaetothyriales incertae sedis</taxon>
        <taxon>Neophaeococcomyces</taxon>
    </lineage>
</organism>